<dbReference type="Proteomes" id="UP001391051">
    <property type="component" value="Unassembled WGS sequence"/>
</dbReference>
<feature type="region of interest" description="Disordered" evidence="1">
    <location>
        <begin position="296"/>
        <end position="327"/>
    </location>
</feature>
<feature type="compositionally biased region" description="Low complexity" evidence="1">
    <location>
        <begin position="318"/>
        <end position="327"/>
    </location>
</feature>
<reference evidence="3 4" key="1">
    <citation type="submission" date="2023-01" db="EMBL/GenBank/DDBJ databases">
        <title>Analysis of 21 Apiospora genomes using comparative genomics revels a genus with tremendous synthesis potential of carbohydrate active enzymes and secondary metabolites.</title>
        <authorList>
            <person name="Sorensen T."/>
        </authorList>
    </citation>
    <scope>NUCLEOTIDE SEQUENCE [LARGE SCALE GENOMIC DNA]</scope>
    <source>
        <strain evidence="3 4">CBS 24483</strain>
    </source>
</reference>
<protein>
    <submittedName>
        <fullName evidence="3">Uncharacterized protein</fullName>
    </submittedName>
</protein>
<evidence type="ECO:0000313" key="3">
    <source>
        <dbReference type="EMBL" id="KAK7961930.1"/>
    </source>
</evidence>
<feature type="compositionally biased region" description="Acidic residues" evidence="1">
    <location>
        <begin position="137"/>
        <end position="146"/>
    </location>
</feature>
<comment type="caution">
    <text evidence="3">The sequence shown here is derived from an EMBL/GenBank/DDBJ whole genome shotgun (WGS) entry which is preliminary data.</text>
</comment>
<feature type="compositionally biased region" description="Basic and acidic residues" evidence="1">
    <location>
        <begin position="120"/>
        <end position="133"/>
    </location>
</feature>
<dbReference type="RefSeq" id="XP_066704041.1">
    <property type="nucleotide sequence ID" value="XM_066838977.1"/>
</dbReference>
<feature type="transmembrane region" description="Helical" evidence="2">
    <location>
        <begin position="238"/>
        <end position="257"/>
    </location>
</feature>
<dbReference type="EMBL" id="JAQQWE010000002">
    <property type="protein sequence ID" value="KAK7961930.1"/>
    <property type="molecule type" value="Genomic_DNA"/>
</dbReference>
<feature type="region of interest" description="Disordered" evidence="1">
    <location>
        <begin position="366"/>
        <end position="385"/>
    </location>
</feature>
<proteinExistence type="predicted"/>
<feature type="region of interest" description="Disordered" evidence="1">
    <location>
        <begin position="390"/>
        <end position="409"/>
    </location>
</feature>
<keyword evidence="2" id="KW-1133">Transmembrane helix</keyword>
<keyword evidence="2" id="KW-0472">Membrane</keyword>
<feature type="compositionally biased region" description="Low complexity" evidence="1">
    <location>
        <begin position="366"/>
        <end position="381"/>
    </location>
</feature>
<gene>
    <name evidence="3" type="ORF">PG986_002755</name>
</gene>
<feature type="region of interest" description="Disordered" evidence="1">
    <location>
        <begin position="72"/>
        <end position="146"/>
    </location>
</feature>
<organism evidence="3 4">
    <name type="scientific">Apiospora aurea</name>
    <dbReference type="NCBI Taxonomy" id="335848"/>
    <lineage>
        <taxon>Eukaryota</taxon>
        <taxon>Fungi</taxon>
        <taxon>Dikarya</taxon>
        <taxon>Ascomycota</taxon>
        <taxon>Pezizomycotina</taxon>
        <taxon>Sordariomycetes</taxon>
        <taxon>Xylariomycetidae</taxon>
        <taxon>Amphisphaeriales</taxon>
        <taxon>Apiosporaceae</taxon>
        <taxon>Apiospora</taxon>
    </lineage>
</organism>
<sequence length="409" mass="43865">MHPIDPRGQRKGKLPRCVGLFRFICPHQVNPIPRPPGSGHGLDPFTDMQPEEEIVAEEKDGLLVYPKGLAAAAADSPPNHEETAPPAAVSSGEAVVEERSVIPPHCGDPDGKPDPNCPFDHARLRNGTRHDETQEVAAEDAEEEEMEEQALIPPFCKDPEHQHHRLCPGGRVEEPIDHNRPPSALKMMFTLYPNITTTTAPTPALSRVANGDAAGANATTAVDPNYKLNQWEYDGRSMKWAICILGALGLFGAVLMFRDIRRKNFPWLPMPWDKPVLNAVTNKFYRCKHKVRGLFSKGKGKGNDEEGQQSQKQLSDKGQAQAAAAAAGGVTMEGGAANAGSGSDNVSEGEATLSENFGVLANYNRPAAPAPATSTAGPAAAESNGELPAVPAATFARNPPRLPSLYVEH</sequence>
<name>A0ABR1QPW9_9PEZI</name>
<keyword evidence="4" id="KW-1185">Reference proteome</keyword>
<dbReference type="GeneID" id="92072039"/>
<accession>A0ABR1QPW9</accession>
<evidence type="ECO:0000256" key="2">
    <source>
        <dbReference type="SAM" id="Phobius"/>
    </source>
</evidence>
<evidence type="ECO:0000256" key="1">
    <source>
        <dbReference type="SAM" id="MobiDB-lite"/>
    </source>
</evidence>
<evidence type="ECO:0000313" key="4">
    <source>
        <dbReference type="Proteomes" id="UP001391051"/>
    </source>
</evidence>
<keyword evidence="2" id="KW-0812">Transmembrane</keyword>